<feature type="region of interest" description="Disordered" evidence="1">
    <location>
        <begin position="394"/>
        <end position="421"/>
    </location>
</feature>
<dbReference type="Pfam" id="PF24470">
    <property type="entry name" value="Thiored_Isochorism"/>
    <property type="match status" value="1"/>
</dbReference>
<dbReference type="PROSITE" id="PS51471">
    <property type="entry name" value="FE2OG_OXY"/>
    <property type="match status" value="1"/>
</dbReference>
<dbReference type="EMBL" id="JAKJXP020000016">
    <property type="protein sequence ID" value="KAK7754999.1"/>
    <property type="molecule type" value="Genomic_DNA"/>
</dbReference>
<dbReference type="Proteomes" id="UP001320420">
    <property type="component" value="Unassembled WGS sequence"/>
</dbReference>
<evidence type="ECO:0000259" key="2">
    <source>
        <dbReference type="PROSITE" id="PS51471"/>
    </source>
</evidence>
<dbReference type="InterPro" id="IPR057088">
    <property type="entry name" value="GLRG_09195_Thiored"/>
</dbReference>
<feature type="compositionally biased region" description="Gly residues" evidence="1">
    <location>
        <begin position="394"/>
        <end position="406"/>
    </location>
</feature>
<evidence type="ECO:0000256" key="1">
    <source>
        <dbReference type="SAM" id="MobiDB-lite"/>
    </source>
</evidence>
<reference evidence="3 4" key="1">
    <citation type="submission" date="2024-02" db="EMBL/GenBank/DDBJ databases">
        <title>De novo assembly and annotation of 12 fungi associated with fruit tree decline syndrome in Ontario, Canada.</title>
        <authorList>
            <person name="Sulman M."/>
            <person name="Ellouze W."/>
            <person name="Ilyukhin E."/>
        </authorList>
    </citation>
    <scope>NUCLEOTIDE SEQUENCE [LARGE SCALE GENOMIC DNA]</scope>
    <source>
        <strain evidence="3 4">M11/M66-122</strain>
    </source>
</reference>
<protein>
    <recommendedName>
        <fullName evidence="2">Fe2OG dioxygenase domain-containing protein</fullName>
    </recommendedName>
</protein>
<keyword evidence="4" id="KW-1185">Reference proteome</keyword>
<feature type="compositionally biased region" description="Low complexity" evidence="1">
    <location>
        <begin position="21"/>
        <end position="36"/>
    </location>
</feature>
<feature type="region of interest" description="Disordered" evidence="1">
    <location>
        <begin position="1"/>
        <end position="37"/>
    </location>
</feature>
<feature type="region of interest" description="Disordered" evidence="1">
    <location>
        <begin position="446"/>
        <end position="466"/>
    </location>
</feature>
<dbReference type="AlphaFoldDB" id="A0AAN9YUN7"/>
<proteinExistence type="predicted"/>
<dbReference type="GO" id="GO:0006307">
    <property type="term" value="P:DNA alkylation repair"/>
    <property type="evidence" value="ECO:0007669"/>
    <property type="project" value="InterPro"/>
</dbReference>
<name>A0AAN9YUN7_9PEZI</name>
<feature type="domain" description="Fe2OG dioxygenase" evidence="2">
    <location>
        <begin position="132"/>
        <end position="265"/>
    </location>
</feature>
<dbReference type="Pfam" id="PF13532">
    <property type="entry name" value="2OG-FeII_Oxy_2"/>
    <property type="match status" value="1"/>
</dbReference>
<organism evidence="3 4">
    <name type="scientific">Diatrype stigma</name>
    <dbReference type="NCBI Taxonomy" id="117547"/>
    <lineage>
        <taxon>Eukaryota</taxon>
        <taxon>Fungi</taxon>
        <taxon>Dikarya</taxon>
        <taxon>Ascomycota</taxon>
        <taxon>Pezizomycotina</taxon>
        <taxon>Sordariomycetes</taxon>
        <taxon>Xylariomycetidae</taxon>
        <taxon>Xylariales</taxon>
        <taxon>Diatrypaceae</taxon>
        <taxon>Diatrype</taxon>
    </lineage>
</organism>
<gene>
    <name evidence="3" type="ORF">SLS62_003083</name>
</gene>
<comment type="caution">
    <text evidence="3">The sequence shown here is derived from an EMBL/GenBank/DDBJ whole genome shotgun (WGS) entry which is preliminary data.</text>
</comment>
<accession>A0AAN9YUN7</accession>
<evidence type="ECO:0000313" key="4">
    <source>
        <dbReference type="Proteomes" id="UP001320420"/>
    </source>
</evidence>
<dbReference type="PANTHER" id="PTHR31212">
    <property type="entry name" value="ALPHA-KETOGLUTARATE-DEPENDENT DIOXYGENASE ALKB HOMOLOG 3"/>
    <property type="match status" value="1"/>
</dbReference>
<dbReference type="GO" id="GO:0051213">
    <property type="term" value="F:dioxygenase activity"/>
    <property type="evidence" value="ECO:0007669"/>
    <property type="project" value="InterPro"/>
</dbReference>
<dbReference type="InterPro" id="IPR027450">
    <property type="entry name" value="AlkB-like"/>
</dbReference>
<sequence length="652" mass="69123">MSGNNRHDNHHRSDDNHDDSPSSSPSPSLGLSSESEPLCEGDTKVIYNILPAPLSEDIFERVRDEVRWQRMSHQGGEVPRLVAVQGDVNDNDGDDTSIPVYRHPADESPPLRPFTPAVAEIKRHVEARLGHPLNHALIQLYRGGADYISEHSDKTLDIARDSYIANVSLGAERVMVLRTKRKPKQPWAKKTGGEAEAGAEAEGGDLKRQIQRARLPHNSLFQMGLATNRSWLHGIRADRRADRDKSAEELAYGGARVSLTFRLIGTFLNRLDEEDEGKGEGAEEERKKPLLIWGQGATAKTRALARPVTNGATPAAVAMLRAFGRENQLAAADFDWDAAYGAGFDVLHISASPRLFLNLDSSAGTATAVTNMRVQLMLAELGVGYARGSVGSGSGSGSGLGDGGGGDGDENPLIKFVDNDPDRTTVQGGAAIMLYLDRVYGSKRKDKYKSNNGNQDLPPAGSAADVDADDLTGLAQNADKESSRFQEALSLLDRYRAHAATAAAGGTPEPTDDGKKPSSSALAATIRDDLLKSWAEYAATAEAEAEAAAQETRRQETRGIVGVAGYIAGSGPAMTIADFAFWPVLHSMLVAFGTGIAAAAGRSDGDEDGDGDGDGALLRYYERIKGRDSTRRVLAAGGGGGGGAAAAAATSS</sequence>
<dbReference type="PANTHER" id="PTHR31212:SF5">
    <property type="entry name" value="ISOCHORISMATASE FAMILY PROTEIN FAMILY (AFU_ORTHOLOGUE AFUA_3G14500)"/>
    <property type="match status" value="1"/>
</dbReference>
<evidence type="ECO:0000313" key="3">
    <source>
        <dbReference type="EMBL" id="KAK7754999.1"/>
    </source>
</evidence>
<feature type="compositionally biased region" description="Basic and acidic residues" evidence="1">
    <location>
        <begin position="1"/>
        <end position="20"/>
    </location>
</feature>
<dbReference type="Gene3D" id="2.60.120.590">
    <property type="entry name" value="Alpha-ketoglutarate-dependent dioxygenase AlkB-like"/>
    <property type="match status" value="1"/>
</dbReference>
<dbReference type="InterPro" id="IPR005123">
    <property type="entry name" value="Oxoglu/Fe-dep_dioxygenase_dom"/>
</dbReference>
<dbReference type="SUPFAM" id="SSF51197">
    <property type="entry name" value="Clavaminate synthase-like"/>
    <property type="match status" value="1"/>
</dbReference>
<dbReference type="InterPro" id="IPR037151">
    <property type="entry name" value="AlkB-like_sf"/>
</dbReference>
<feature type="region of interest" description="Disordered" evidence="1">
    <location>
        <begin position="181"/>
        <end position="205"/>
    </location>
</feature>
<feature type="region of interest" description="Disordered" evidence="1">
    <location>
        <begin position="500"/>
        <end position="520"/>
    </location>
</feature>
<dbReference type="InterPro" id="IPR032854">
    <property type="entry name" value="ALKBH3"/>
</dbReference>